<dbReference type="GO" id="GO:0005576">
    <property type="term" value="C:extracellular region"/>
    <property type="evidence" value="ECO:0007669"/>
    <property type="project" value="InterPro"/>
</dbReference>
<dbReference type="SMART" id="SM00494">
    <property type="entry name" value="ChtBD2"/>
    <property type="match status" value="2"/>
</dbReference>
<comment type="caution">
    <text evidence="3">The sequence shown here is derived from an EMBL/GenBank/DDBJ whole genome shotgun (WGS) entry which is preliminary data.</text>
</comment>
<dbReference type="EMBL" id="MTYJ01000212">
    <property type="protein sequence ID" value="OWA51019.1"/>
    <property type="molecule type" value="Genomic_DNA"/>
</dbReference>
<protein>
    <recommendedName>
        <fullName evidence="2">Chitin-binding type-2 domain-containing protein</fullName>
    </recommendedName>
</protein>
<feature type="compositionally biased region" description="Polar residues" evidence="1">
    <location>
        <begin position="338"/>
        <end position="349"/>
    </location>
</feature>
<reference evidence="4" key="1">
    <citation type="submission" date="2017-01" db="EMBL/GenBank/DDBJ databases">
        <title>Comparative genomics of anhydrobiosis in the tardigrade Hypsibius dujardini.</title>
        <authorList>
            <person name="Yoshida Y."/>
            <person name="Koutsovoulos G."/>
            <person name="Laetsch D."/>
            <person name="Stevens L."/>
            <person name="Kumar S."/>
            <person name="Horikawa D."/>
            <person name="Ishino K."/>
            <person name="Komine S."/>
            <person name="Tomita M."/>
            <person name="Blaxter M."/>
            <person name="Arakawa K."/>
        </authorList>
    </citation>
    <scope>NUCLEOTIDE SEQUENCE [LARGE SCALE GENOMIC DNA]</scope>
    <source>
        <strain evidence="4">Z151</strain>
    </source>
</reference>
<evidence type="ECO:0000259" key="2">
    <source>
        <dbReference type="PROSITE" id="PS50940"/>
    </source>
</evidence>
<feature type="compositionally biased region" description="Acidic residues" evidence="1">
    <location>
        <begin position="16"/>
        <end position="26"/>
    </location>
</feature>
<keyword evidence="4" id="KW-1185">Reference proteome</keyword>
<dbReference type="GO" id="GO:0008061">
    <property type="term" value="F:chitin binding"/>
    <property type="evidence" value="ECO:0007669"/>
    <property type="project" value="InterPro"/>
</dbReference>
<feature type="compositionally biased region" description="Gly residues" evidence="1">
    <location>
        <begin position="127"/>
        <end position="136"/>
    </location>
</feature>
<feature type="compositionally biased region" description="Polar residues" evidence="1">
    <location>
        <begin position="52"/>
        <end position="68"/>
    </location>
</feature>
<evidence type="ECO:0000313" key="3">
    <source>
        <dbReference type="EMBL" id="OWA51019.1"/>
    </source>
</evidence>
<proteinExistence type="predicted"/>
<dbReference type="PROSITE" id="PS50940">
    <property type="entry name" value="CHIT_BIND_II"/>
    <property type="match status" value="2"/>
</dbReference>
<feature type="compositionally biased region" description="Low complexity" evidence="1">
    <location>
        <begin position="1"/>
        <end position="15"/>
    </location>
</feature>
<feature type="domain" description="Chitin-binding type-2" evidence="2">
    <location>
        <begin position="517"/>
        <end position="576"/>
    </location>
</feature>
<feature type="compositionally biased region" description="Low complexity" evidence="1">
    <location>
        <begin position="88"/>
        <end position="100"/>
    </location>
</feature>
<dbReference type="PANTHER" id="PTHR22933:SF43">
    <property type="entry name" value="LP10131P"/>
    <property type="match status" value="1"/>
</dbReference>
<feature type="compositionally biased region" description="Polar residues" evidence="1">
    <location>
        <begin position="101"/>
        <end position="125"/>
    </location>
</feature>
<accession>A0A9X6RKF0</accession>
<dbReference type="Gene3D" id="2.170.140.10">
    <property type="entry name" value="Chitin binding domain"/>
    <property type="match status" value="2"/>
</dbReference>
<name>A0A9X6RKF0_HYPEX</name>
<feature type="region of interest" description="Disordered" evidence="1">
    <location>
        <begin position="1"/>
        <end position="136"/>
    </location>
</feature>
<dbReference type="InterPro" id="IPR052976">
    <property type="entry name" value="Scoloptoxin-like"/>
</dbReference>
<feature type="compositionally biased region" description="Basic residues" evidence="1">
    <location>
        <begin position="626"/>
        <end position="637"/>
    </location>
</feature>
<dbReference type="SUPFAM" id="SSF57625">
    <property type="entry name" value="Invertebrate chitin-binding proteins"/>
    <property type="match status" value="2"/>
</dbReference>
<feature type="compositionally biased region" description="Low complexity" evidence="1">
    <location>
        <begin position="411"/>
        <end position="420"/>
    </location>
</feature>
<dbReference type="Proteomes" id="UP000192578">
    <property type="component" value="Unassembled WGS sequence"/>
</dbReference>
<feature type="region of interest" description="Disordered" evidence="1">
    <location>
        <begin position="382"/>
        <end position="449"/>
    </location>
</feature>
<evidence type="ECO:0000313" key="4">
    <source>
        <dbReference type="Proteomes" id="UP000192578"/>
    </source>
</evidence>
<evidence type="ECO:0000256" key="1">
    <source>
        <dbReference type="SAM" id="MobiDB-lite"/>
    </source>
</evidence>
<dbReference type="PANTHER" id="PTHR22933">
    <property type="entry name" value="FI18007P1-RELATED"/>
    <property type="match status" value="1"/>
</dbReference>
<feature type="region of interest" description="Disordered" evidence="1">
    <location>
        <begin position="304"/>
        <end position="361"/>
    </location>
</feature>
<organism evidence="3 4">
    <name type="scientific">Hypsibius exemplaris</name>
    <name type="common">Freshwater tardigrade</name>
    <dbReference type="NCBI Taxonomy" id="2072580"/>
    <lineage>
        <taxon>Eukaryota</taxon>
        <taxon>Metazoa</taxon>
        <taxon>Ecdysozoa</taxon>
        <taxon>Tardigrada</taxon>
        <taxon>Eutardigrada</taxon>
        <taxon>Parachela</taxon>
        <taxon>Hypsibioidea</taxon>
        <taxon>Hypsibiidae</taxon>
        <taxon>Hypsibius</taxon>
    </lineage>
</organism>
<feature type="domain" description="Chitin-binding type-2" evidence="2">
    <location>
        <begin position="204"/>
        <end position="263"/>
    </location>
</feature>
<feature type="compositionally biased region" description="Polar residues" evidence="1">
    <location>
        <begin position="421"/>
        <end position="441"/>
    </location>
</feature>
<dbReference type="InterPro" id="IPR002557">
    <property type="entry name" value="Chitin-bd_dom"/>
</dbReference>
<feature type="region of interest" description="Disordered" evidence="1">
    <location>
        <begin position="619"/>
        <end position="651"/>
    </location>
</feature>
<dbReference type="InterPro" id="IPR036508">
    <property type="entry name" value="Chitin-bd_dom_sf"/>
</dbReference>
<dbReference type="AlphaFoldDB" id="A0A9X6RKF0"/>
<dbReference type="OrthoDB" id="6364363at2759"/>
<gene>
    <name evidence="3" type="ORF">BV898_15521</name>
</gene>
<dbReference type="Pfam" id="PF01607">
    <property type="entry name" value="CBM_14"/>
    <property type="match status" value="2"/>
</dbReference>
<sequence length="651" mass="69303">MDNASSSSSSSSASESDQDDDPDALDDSLPFPVQVPKRIIRILPPIKGSISRPVQQVAADNSGSQDQDAGSDGSPAEARVPAVSAYGSSKRVSAASKKSSGMQSQPQYAQQLSAESSEQRAQANSAGGCGGDDSVGGGPVETGVIFPPIVEGGTPPPQVPGVWDALDVLRGRTRIPDEELSALVAAAKPGVDYPDMGCIPDQVSFNCANVKQPGYYADTDFKCKFYRRCDINGVETSYICPQQTLFNQILLTCDYWYNVDCSKSAQFQDYSNSRLYHSDWLFLDTPPEVDVSAVDASQLATVQAANAKRSPGGVGQSSGKRRNGSGGRRGNKAPRQPAAQSKRTRTSAQGVELASAQASSDTIRVLPQVKPVAAAYIGAEQDQDAVDNSPSVPIAPMVTSNGGRRRHASKKSSSSSSSSSNIQEQQPQSQDQRARPSNSGVNGDGGAIGGTAVETGVVYPPIVQGGVAPPQVPGVWDALDVLRGRPRIPDEELSALVAAAKPGVDYPDMGDIPDQISFNCANVKQAGYYADTDFKCKFYRRCDINGVETSYICPHQTLFNQILLTCDYWYNVDCSKSAQFQDYSNSRLYHSDWLFLDTPPDVDVTTVDAGQLAAVQAANAKTSAGRARKSSGKKRQSGNRANAPRQPAQRY</sequence>